<dbReference type="GO" id="GO:0006508">
    <property type="term" value="P:proteolysis"/>
    <property type="evidence" value="ECO:0007669"/>
    <property type="project" value="InterPro"/>
</dbReference>
<reference evidence="3" key="1">
    <citation type="journal article" date="2005" name="BMC Biol.">
        <title>The sequence of rice chromosomes 11 and 12, rich in disease resistance genes and recent gene duplications.</title>
        <authorList>
            <consortium name="The rice chromosomes 11 and 12 sequencing consortia"/>
        </authorList>
    </citation>
    <scope>NUCLEOTIDE SEQUENCE [LARGE SCALE GENOMIC DNA]</scope>
</reference>
<dbReference type="AlphaFoldDB" id="Q2QU11"/>
<dbReference type="Gene3D" id="1.20.930.20">
    <property type="entry name" value="Adaptor protein Cbl, N-terminal domain"/>
    <property type="match status" value="1"/>
</dbReference>
<evidence type="ECO:0000256" key="1">
    <source>
        <dbReference type="PROSITE-ProRule" id="PRU00047"/>
    </source>
</evidence>
<organism evidence="3">
    <name type="scientific">Oryza sativa subsp. japonica</name>
    <name type="common">Rice</name>
    <dbReference type="NCBI Taxonomy" id="39947"/>
    <lineage>
        <taxon>Eukaryota</taxon>
        <taxon>Viridiplantae</taxon>
        <taxon>Streptophyta</taxon>
        <taxon>Embryophyta</taxon>
        <taxon>Tracheophyta</taxon>
        <taxon>Spermatophyta</taxon>
        <taxon>Magnoliopsida</taxon>
        <taxon>Liliopsida</taxon>
        <taxon>Poales</taxon>
        <taxon>Poaceae</taxon>
        <taxon>BOP clade</taxon>
        <taxon>Oryzoideae</taxon>
        <taxon>Oryzeae</taxon>
        <taxon>Oryzinae</taxon>
        <taxon>Oryza</taxon>
        <taxon>Oryza sativa</taxon>
    </lineage>
</organism>
<dbReference type="SUPFAM" id="SSF57756">
    <property type="entry name" value="Retrovirus zinc finger-like domains"/>
    <property type="match status" value="1"/>
</dbReference>
<dbReference type="CDD" id="cd00303">
    <property type="entry name" value="retropepsin_like"/>
    <property type="match status" value="1"/>
</dbReference>
<gene>
    <name evidence="3" type="ordered locus">LOC_Os12g17860</name>
</gene>
<dbReference type="EMBL" id="DP000011">
    <property type="protein sequence ID" value="ABA97082.2"/>
    <property type="molecule type" value="Genomic_DNA"/>
</dbReference>
<dbReference type="InterPro" id="IPR036875">
    <property type="entry name" value="Znf_CCHC_sf"/>
</dbReference>
<dbReference type="PROSITE" id="PS00141">
    <property type="entry name" value="ASP_PROTEASE"/>
    <property type="match status" value="1"/>
</dbReference>
<dbReference type="GO" id="GO:0004190">
    <property type="term" value="F:aspartic-type endopeptidase activity"/>
    <property type="evidence" value="ECO:0007669"/>
    <property type="project" value="InterPro"/>
</dbReference>
<dbReference type="Pfam" id="PF00098">
    <property type="entry name" value="zf-CCHC"/>
    <property type="match status" value="1"/>
</dbReference>
<dbReference type="InterPro" id="IPR021109">
    <property type="entry name" value="Peptidase_aspartic_dom_sf"/>
</dbReference>
<accession>Q2QU11</accession>
<dbReference type="InterPro" id="IPR001969">
    <property type="entry name" value="Aspartic_peptidase_AS"/>
</dbReference>
<dbReference type="GO" id="GO:0007166">
    <property type="term" value="P:cell surface receptor signaling pathway"/>
    <property type="evidence" value="ECO:0007669"/>
    <property type="project" value="InterPro"/>
</dbReference>
<dbReference type="InterPro" id="IPR001878">
    <property type="entry name" value="Znf_CCHC"/>
</dbReference>
<dbReference type="PANTHER" id="PTHR35832">
    <property type="entry name" value="OS12G0248400 PROTEIN-RELATED"/>
    <property type="match status" value="1"/>
</dbReference>
<dbReference type="SMART" id="SM00343">
    <property type="entry name" value="ZnF_C2HC"/>
    <property type="match status" value="1"/>
</dbReference>
<reference evidence="3" key="3">
    <citation type="submission" date="2006-01" db="EMBL/GenBank/DDBJ databases">
        <authorList>
            <person name="Buell R."/>
        </authorList>
    </citation>
    <scope>NUCLEOTIDE SEQUENCE</scope>
</reference>
<protein>
    <submittedName>
        <fullName evidence="3">Retrotransposon protein, putative, Ty3-gypsy subclass, expressed</fullName>
    </submittedName>
</protein>
<dbReference type="PANTHER" id="PTHR35832:SF9">
    <property type="entry name" value="OS12G0276800 PROTEIN"/>
    <property type="match status" value="1"/>
</dbReference>
<dbReference type="GO" id="GO:0008270">
    <property type="term" value="F:zinc ion binding"/>
    <property type="evidence" value="ECO:0007669"/>
    <property type="project" value="UniProtKB-KW"/>
</dbReference>
<evidence type="ECO:0000313" key="3">
    <source>
        <dbReference type="EMBL" id="ABA97082.2"/>
    </source>
</evidence>
<keyword evidence="1" id="KW-0863">Zinc-finger</keyword>
<name>Q2QU11_ORYSJ</name>
<dbReference type="Gene3D" id="2.40.70.10">
    <property type="entry name" value="Acid Proteases"/>
    <property type="match status" value="1"/>
</dbReference>
<dbReference type="SUPFAM" id="SSF50630">
    <property type="entry name" value="Acid proteases"/>
    <property type="match status" value="1"/>
</dbReference>
<sequence>MVLPLIGQIISIAKDLAAAARTAKQNRSRCQRLARDAEMIVELLEEEQRRSSGSEWASAAAHESAAARLLLCRLKDGIDDALKLVQSFGSRGPVDRFFHGRSLAGKLENVHEEINSCLRLYHLANRTLLYHNIKLLEEIICSLLRPEEGKELRRTLSSPSIPSDDKKEVFMWFISHSNQDNKFQIKGKFERNQRVNNAIEIPAGNVEKHAGPYDGKGSELNIVSQDVATAENNSATEIVEELRKLAEMVIKTNHAMKKWLPLVRSAKLILDFMNYLQGLGMTAQDVASLNQLTRLKRLLGNAYNYLTMYSQSGWTTISRFGRSSRRIDEQITDAQNKIDLYLEQLPAVSHSQMSGLLGGILRSSELSPIFTQQAPPAQAKKEPGGKPRPCFNCGKHGHFADKCPKPRRAGTRFVQACVNHASAEEAQAALEVVLGMIPVNSIPATILLDSGATHSFISKKFVRVHGLRKEELSTPMRFHTPWNSSTSVSYNPSVVIEIQISQFLANLILLESKDLDVILGKDWLTKFKGIIDCANRMVTLVNEKGETIVYKSPASRKQGVSLNQIEVKNPVAAEEKSPRKLEDIPIVCEHLKVFPEDLTTMPPKREIEFRVDLAPRTAPIYKRPCRMAANELAEVKK</sequence>
<proteinExistence type="predicted"/>
<feature type="domain" description="CCHC-type" evidence="2">
    <location>
        <begin position="390"/>
        <end position="405"/>
    </location>
</feature>
<dbReference type="GO" id="GO:0003676">
    <property type="term" value="F:nucleic acid binding"/>
    <property type="evidence" value="ECO:0007669"/>
    <property type="project" value="InterPro"/>
</dbReference>
<keyword evidence="1" id="KW-0862">Zinc</keyword>
<dbReference type="InterPro" id="IPR036537">
    <property type="entry name" value="Adaptor_Cbl_N_dom_sf"/>
</dbReference>
<dbReference type="CDD" id="cd21037">
    <property type="entry name" value="MLKL_NTD"/>
    <property type="match status" value="1"/>
</dbReference>
<dbReference type="Gene3D" id="4.10.60.10">
    <property type="entry name" value="Zinc finger, CCHC-type"/>
    <property type="match status" value="1"/>
</dbReference>
<dbReference type="InterPro" id="IPR059179">
    <property type="entry name" value="MLKL-like_MCAfunc"/>
</dbReference>
<evidence type="ECO:0000259" key="2">
    <source>
        <dbReference type="PROSITE" id="PS50158"/>
    </source>
</evidence>
<dbReference type="PROSITE" id="PS50158">
    <property type="entry name" value="ZF_CCHC"/>
    <property type="match status" value="1"/>
</dbReference>
<reference evidence="3" key="2">
    <citation type="submission" date="2005-04" db="EMBL/GenBank/DDBJ databases">
        <authorList>
            <person name="Buell C.R."/>
            <person name="Wing R.A."/>
            <person name="McCombie W.A."/>
            <person name="Ouyang S."/>
        </authorList>
    </citation>
    <scope>NUCLEOTIDE SEQUENCE</scope>
</reference>
<keyword evidence="1" id="KW-0479">Metal-binding</keyword>
<dbReference type="Pfam" id="PF08284">
    <property type="entry name" value="RVP_2"/>
    <property type="match status" value="1"/>
</dbReference>